<dbReference type="Proteomes" id="UP000050761">
    <property type="component" value="Unassembled WGS sequence"/>
</dbReference>
<accession>A0A183GII1</accession>
<evidence type="ECO:0000313" key="1">
    <source>
        <dbReference type="EMBL" id="VDP32632.1"/>
    </source>
</evidence>
<name>A0A183GII1_HELPZ</name>
<keyword evidence="2" id="KW-1185">Reference proteome</keyword>
<organism evidence="2 3">
    <name type="scientific">Heligmosomoides polygyrus</name>
    <name type="common">Parasitic roundworm</name>
    <dbReference type="NCBI Taxonomy" id="6339"/>
    <lineage>
        <taxon>Eukaryota</taxon>
        <taxon>Metazoa</taxon>
        <taxon>Ecdysozoa</taxon>
        <taxon>Nematoda</taxon>
        <taxon>Chromadorea</taxon>
        <taxon>Rhabditida</taxon>
        <taxon>Rhabditina</taxon>
        <taxon>Rhabditomorpha</taxon>
        <taxon>Strongyloidea</taxon>
        <taxon>Heligmosomidae</taxon>
        <taxon>Heligmosomoides</taxon>
    </lineage>
</organism>
<reference evidence="1 2" key="1">
    <citation type="submission" date="2018-11" db="EMBL/GenBank/DDBJ databases">
        <authorList>
            <consortium name="Pathogen Informatics"/>
        </authorList>
    </citation>
    <scope>NUCLEOTIDE SEQUENCE [LARGE SCALE GENOMIC DNA]</scope>
</reference>
<reference evidence="3" key="2">
    <citation type="submission" date="2019-09" db="UniProtKB">
        <authorList>
            <consortium name="WormBaseParasite"/>
        </authorList>
    </citation>
    <scope>IDENTIFICATION</scope>
</reference>
<protein>
    <submittedName>
        <fullName evidence="3">Flavodoxin</fullName>
    </submittedName>
</protein>
<dbReference type="AlphaFoldDB" id="A0A183GII1"/>
<dbReference type="EMBL" id="UZAH01033998">
    <property type="protein sequence ID" value="VDP32632.1"/>
    <property type="molecule type" value="Genomic_DNA"/>
</dbReference>
<evidence type="ECO:0000313" key="2">
    <source>
        <dbReference type="Proteomes" id="UP000050761"/>
    </source>
</evidence>
<dbReference type="WBParaSite" id="HPBE_0002244201-mRNA-1">
    <property type="protein sequence ID" value="HPBE_0002244201-mRNA-1"/>
    <property type="gene ID" value="HPBE_0002244201"/>
</dbReference>
<sequence>MSALPSHIYQLRVNGNTSWRDEGSKKIHSVLTPLNALKGIDVNVRDDKVTQAAEFPVVVLWGFPTTTMCLDALR</sequence>
<accession>A0A3P8C2D7</accession>
<gene>
    <name evidence="1" type="ORF">HPBE_LOCUS22441</name>
</gene>
<proteinExistence type="predicted"/>
<evidence type="ECO:0000313" key="3">
    <source>
        <dbReference type="WBParaSite" id="HPBE_0002244201-mRNA-1"/>
    </source>
</evidence>